<proteinExistence type="predicted"/>
<protein>
    <recommendedName>
        <fullName evidence="3">Trichothecene 3-O-acetyltransferase-like N-terminal domain-containing protein</fullName>
    </recommendedName>
</protein>
<organism evidence="4 5">
    <name type="scientific">Penicillium freii</name>
    <dbReference type="NCBI Taxonomy" id="48697"/>
    <lineage>
        <taxon>Eukaryota</taxon>
        <taxon>Fungi</taxon>
        <taxon>Dikarya</taxon>
        <taxon>Ascomycota</taxon>
        <taxon>Pezizomycotina</taxon>
        <taxon>Eurotiomycetes</taxon>
        <taxon>Eurotiomycetidae</taxon>
        <taxon>Eurotiales</taxon>
        <taxon>Aspergillaceae</taxon>
        <taxon>Penicillium</taxon>
    </lineage>
</organism>
<keyword evidence="1" id="KW-0808">Transferase</keyword>
<keyword evidence="2" id="KW-0012">Acyltransferase</keyword>
<dbReference type="Pfam" id="PF02458">
    <property type="entry name" value="Transferase"/>
    <property type="match status" value="1"/>
</dbReference>
<dbReference type="EMBL" id="LLXE01000103">
    <property type="protein sequence ID" value="KUM62359.1"/>
    <property type="molecule type" value="Genomic_DNA"/>
</dbReference>
<evidence type="ECO:0000256" key="1">
    <source>
        <dbReference type="ARBA" id="ARBA00022679"/>
    </source>
</evidence>
<reference evidence="4 5" key="1">
    <citation type="submission" date="2015-10" db="EMBL/GenBank/DDBJ databases">
        <title>Genome sequencing of Penicillium freii.</title>
        <authorList>
            <person name="Nguyen H.D."/>
            <person name="Visagie C.M."/>
            <person name="Seifert K.A."/>
        </authorList>
    </citation>
    <scope>NUCLEOTIDE SEQUENCE [LARGE SCALE GENOMIC DNA]</scope>
    <source>
        <strain evidence="4 5">DAOM 242723</strain>
    </source>
</reference>
<dbReference type="Pfam" id="PF22664">
    <property type="entry name" value="TRI-like_N"/>
    <property type="match status" value="1"/>
</dbReference>
<dbReference type="Proteomes" id="UP000055045">
    <property type="component" value="Unassembled WGS sequence"/>
</dbReference>
<evidence type="ECO:0000259" key="3">
    <source>
        <dbReference type="Pfam" id="PF22664"/>
    </source>
</evidence>
<comment type="caution">
    <text evidence="4">The sequence shown here is derived from an EMBL/GenBank/DDBJ whole genome shotgun (WGS) entry which is preliminary data.</text>
</comment>
<dbReference type="InterPro" id="IPR023213">
    <property type="entry name" value="CAT-like_dom_sf"/>
</dbReference>
<evidence type="ECO:0000313" key="4">
    <source>
        <dbReference type="EMBL" id="KUM62359.1"/>
    </source>
</evidence>
<dbReference type="InterPro" id="IPR051283">
    <property type="entry name" value="Sec_Metabolite_Acyltrans"/>
</dbReference>
<dbReference type="InterPro" id="IPR054710">
    <property type="entry name" value="Tri101-like_N"/>
</dbReference>
<dbReference type="Gene3D" id="3.30.559.10">
    <property type="entry name" value="Chloramphenicol acetyltransferase-like domain"/>
    <property type="match status" value="2"/>
</dbReference>
<dbReference type="GO" id="GO:0016746">
    <property type="term" value="F:acyltransferase activity"/>
    <property type="evidence" value="ECO:0007669"/>
    <property type="project" value="UniProtKB-KW"/>
</dbReference>
<dbReference type="AlphaFoldDB" id="A0A101MKV0"/>
<dbReference type="PANTHER" id="PTHR31896">
    <property type="entry name" value="FAMILY REGULATORY PROTEIN, PUTATIVE (AFU_ORTHOLOGUE AFUA_3G14730)-RELATED"/>
    <property type="match status" value="1"/>
</dbReference>
<gene>
    <name evidence="4" type="ORF">ACN42_g4748</name>
</gene>
<evidence type="ECO:0000256" key="2">
    <source>
        <dbReference type="ARBA" id="ARBA00023315"/>
    </source>
</evidence>
<accession>A0A101MKV0</accession>
<dbReference type="STRING" id="48697.A0A101MKV0"/>
<keyword evidence="5" id="KW-1185">Reference proteome</keyword>
<sequence>MAHQEVFQVQPFGWENDLEEERFKVSTLDYLTVCTYNNYALFFRLEDADKNRAVDVLKAGLERTLSQVRHLCGTIEKDPTGGHSFVKKKDSAVKLYVQWLDSPDICQDYPSFDEIEEGNFRTSVLGDLQRWSVPPMTYGEKPEAHPDNSPVVASYKANFIRGGLVFIMHHLHYANDVMGWAGLTHQLAENCYAIVHQTEFPSWDAGCQHLSRLIKAEVREELKVDGPSPPEIHPGHIPAQSLLFHLSKEKAAELKKLASPTDNTWISTYDAFSAFIWRTVTRLRAPIFKPDLSAPLFWGEAIDMRRRLHSPKVPPRIQQNVIAVAMSSTAPCTAPTAAEVISEWPLPKLAFYIRQLTNSVTQEALDLALEMAATVRDRTALNTRIDSQPPMSVLQTDHRDANVSSANFGFGSPVTYRHLMDCVTQGVFIIYPPRDLSPESNDGPEFSLAYEKSLKQALIEDPEWNQYFEYRGVDAVDARYENISSVRME</sequence>
<feature type="domain" description="Trichothecene 3-O-acetyltransferase-like N-terminal" evidence="3">
    <location>
        <begin position="36"/>
        <end position="191"/>
    </location>
</feature>
<dbReference type="PANTHER" id="PTHR31896:SF13">
    <property type="entry name" value="TRICHOTHECENE 3-O-ACETYLTRANSFERASE"/>
    <property type="match status" value="1"/>
</dbReference>
<evidence type="ECO:0000313" key="5">
    <source>
        <dbReference type="Proteomes" id="UP000055045"/>
    </source>
</evidence>
<name>A0A101MKV0_PENFR</name>